<gene>
    <name evidence="5" type="ORF">BCR43DRAFT_467481</name>
</gene>
<organism evidence="5 6">
    <name type="scientific">Syncephalastrum racemosum</name>
    <name type="common">Filamentous fungus</name>
    <dbReference type="NCBI Taxonomy" id="13706"/>
    <lineage>
        <taxon>Eukaryota</taxon>
        <taxon>Fungi</taxon>
        <taxon>Fungi incertae sedis</taxon>
        <taxon>Mucoromycota</taxon>
        <taxon>Mucoromycotina</taxon>
        <taxon>Mucoromycetes</taxon>
        <taxon>Mucorales</taxon>
        <taxon>Syncephalastraceae</taxon>
        <taxon>Syncephalastrum</taxon>
    </lineage>
</organism>
<dbReference type="Pfam" id="PF01793">
    <property type="entry name" value="Glyco_transf_15"/>
    <property type="match status" value="2"/>
</dbReference>
<dbReference type="GO" id="GO:0006487">
    <property type="term" value="P:protein N-linked glycosylation"/>
    <property type="evidence" value="ECO:0007669"/>
    <property type="project" value="TreeGrafter"/>
</dbReference>
<evidence type="ECO:0000313" key="6">
    <source>
        <dbReference type="Proteomes" id="UP000242180"/>
    </source>
</evidence>
<keyword evidence="2 5" id="KW-0808">Transferase</keyword>
<evidence type="ECO:0000256" key="3">
    <source>
        <dbReference type="PIRSR" id="PIRSR018153-1"/>
    </source>
</evidence>
<dbReference type="InterPro" id="IPR029044">
    <property type="entry name" value="Nucleotide-diphossugar_trans"/>
</dbReference>
<evidence type="ECO:0000313" key="5">
    <source>
        <dbReference type="EMBL" id="ORZ03751.1"/>
    </source>
</evidence>
<evidence type="ECO:0000256" key="1">
    <source>
        <dbReference type="ARBA" id="ARBA00007677"/>
    </source>
</evidence>
<feature type="region of interest" description="Disordered" evidence="4">
    <location>
        <begin position="1"/>
        <end position="29"/>
    </location>
</feature>
<dbReference type="PIRSF" id="PIRSF018153">
    <property type="entry name" value="Glyco_trans_15"/>
    <property type="match status" value="1"/>
</dbReference>
<dbReference type="GO" id="GO:0016020">
    <property type="term" value="C:membrane"/>
    <property type="evidence" value="ECO:0007669"/>
    <property type="project" value="InterPro"/>
</dbReference>
<feature type="compositionally biased region" description="Polar residues" evidence="4">
    <location>
        <begin position="1"/>
        <end position="24"/>
    </location>
</feature>
<dbReference type="InParanoid" id="A0A1X2HW59"/>
<feature type="active site" description="Nucleophile" evidence="3">
    <location>
        <position position="248"/>
    </location>
</feature>
<dbReference type="InterPro" id="IPR002685">
    <property type="entry name" value="Glyco_trans_15"/>
</dbReference>
<reference evidence="5 6" key="1">
    <citation type="submission" date="2016-07" db="EMBL/GenBank/DDBJ databases">
        <title>Pervasive Adenine N6-methylation of Active Genes in Fungi.</title>
        <authorList>
            <consortium name="DOE Joint Genome Institute"/>
            <person name="Mondo S.J."/>
            <person name="Dannebaum R.O."/>
            <person name="Kuo R.C."/>
            <person name="Labutti K."/>
            <person name="Haridas S."/>
            <person name="Kuo A."/>
            <person name="Salamov A."/>
            <person name="Ahrendt S.R."/>
            <person name="Lipzen A."/>
            <person name="Sullivan W."/>
            <person name="Andreopoulos W.B."/>
            <person name="Clum A."/>
            <person name="Lindquist E."/>
            <person name="Daum C."/>
            <person name="Ramamoorthy G.K."/>
            <person name="Gryganskyi A."/>
            <person name="Culley D."/>
            <person name="Magnuson J.K."/>
            <person name="James T.Y."/>
            <person name="O'Malley M.A."/>
            <person name="Stajich J.E."/>
            <person name="Spatafora J.W."/>
            <person name="Visel A."/>
            <person name="Grigoriev I.V."/>
        </authorList>
    </citation>
    <scope>NUCLEOTIDE SEQUENCE [LARGE SCALE GENOMIC DNA]</scope>
    <source>
        <strain evidence="5 6">NRRL 2496</strain>
    </source>
</reference>
<comment type="caution">
    <text evidence="5">The sequence shown here is derived from an EMBL/GenBank/DDBJ whole genome shotgun (WGS) entry which is preliminary data.</text>
</comment>
<dbReference type="AlphaFoldDB" id="A0A1X2HW59"/>
<keyword evidence="6" id="KW-1185">Reference proteome</keyword>
<dbReference type="GO" id="GO:0000032">
    <property type="term" value="P:cell wall mannoprotein biosynthetic process"/>
    <property type="evidence" value="ECO:0007669"/>
    <property type="project" value="TreeGrafter"/>
</dbReference>
<dbReference type="SUPFAM" id="SSF53448">
    <property type="entry name" value="Nucleotide-diphospho-sugar transferases"/>
    <property type="match status" value="1"/>
</dbReference>
<dbReference type="PANTHER" id="PTHR31121:SF6">
    <property type="entry name" value="ALPHA-1,2 MANNOSYLTRANSFERASE KTR1"/>
    <property type="match status" value="1"/>
</dbReference>
<sequence length="366" mass="42714">MPSRSTPTDVSSHSSESALPSTESNHNDEVAVLTTPQDSEYARLTDTSQGRVKAAFVVLARNKEIYALRSSMRYLEDRFNHKYNYPWIFLNEEPFTEEFKNMSRQMTNAETYFGLVPTEHWSYPDHINQTYAQECREHMRAMGIPYGGSESYRHMCRYQSGFFMLHPLLDGLDYYWYLKEKRDLKYGFTIALGEYRATVATLWDSTLEFVKAHPQYIYPRTRPDSLLNWITDDNGWSYNLCHFWSNFEIASVRFMRSEGYQAYFRHLDQAGGFFYERWGDAPVHSIAVALMLGAKDVHWFYDIGYKHDFFEHCPTGPSWLTLGKCYCDPNTSFDFTGGSCIPKYLSVTNRTTTDFLVVQPEEGDED</sequence>
<dbReference type="OrthoDB" id="439943at2759"/>
<dbReference type="GO" id="GO:0005794">
    <property type="term" value="C:Golgi apparatus"/>
    <property type="evidence" value="ECO:0007669"/>
    <property type="project" value="TreeGrafter"/>
</dbReference>
<proteinExistence type="inferred from homology"/>
<dbReference type="EMBL" id="MCGN01000001">
    <property type="protein sequence ID" value="ORZ03751.1"/>
    <property type="molecule type" value="Genomic_DNA"/>
</dbReference>
<dbReference type="STRING" id="13706.A0A1X2HW59"/>
<dbReference type="Gene3D" id="3.90.550.10">
    <property type="entry name" value="Spore Coat Polysaccharide Biosynthesis Protein SpsA, Chain A"/>
    <property type="match status" value="1"/>
</dbReference>
<protein>
    <submittedName>
        <fullName evidence="5">Nucleotide-diphospho-sugar transferase</fullName>
    </submittedName>
</protein>
<accession>A0A1X2HW59</accession>
<evidence type="ECO:0000256" key="4">
    <source>
        <dbReference type="SAM" id="MobiDB-lite"/>
    </source>
</evidence>
<evidence type="ECO:0000256" key="2">
    <source>
        <dbReference type="ARBA" id="ARBA00022679"/>
    </source>
</evidence>
<dbReference type="Proteomes" id="UP000242180">
    <property type="component" value="Unassembled WGS sequence"/>
</dbReference>
<dbReference type="GO" id="GO:0000026">
    <property type="term" value="F:alpha-1,2-mannosyltransferase activity"/>
    <property type="evidence" value="ECO:0007669"/>
    <property type="project" value="TreeGrafter"/>
</dbReference>
<comment type="similarity">
    <text evidence="1">Belongs to the glycosyltransferase 15 family.</text>
</comment>
<dbReference type="PANTHER" id="PTHR31121">
    <property type="entry name" value="ALPHA-1,2 MANNOSYLTRANSFERASE KTR1"/>
    <property type="match status" value="1"/>
</dbReference>
<dbReference type="OMA" id="YMRSEGY"/>
<name>A0A1X2HW59_SYNRA</name>